<organism evidence="1 2">
    <name type="scientific">Noviherbaspirillum humi</name>
    <dbReference type="NCBI Taxonomy" id="1688639"/>
    <lineage>
        <taxon>Bacteria</taxon>
        <taxon>Pseudomonadati</taxon>
        <taxon>Pseudomonadota</taxon>
        <taxon>Betaproteobacteria</taxon>
        <taxon>Burkholderiales</taxon>
        <taxon>Oxalobacteraceae</taxon>
        <taxon>Noviherbaspirillum</taxon>
    </lineage>
</organism>
<dbReference type="EMBL" id="FZOT01000026">
    <property type="protein sequence ID" value="SNT33648.1"/>
    <property type="molecule type" value="Genomic_DNA"/>
</dbReference>
<protein>
    <recommendedName>
        <fullName evidence="3">Holliday junction resolvasome RuvABC endonuclease subunit</fullName>
    </recommendedName>
</protein>
<name>A0A239LUV6_9BURK</name>
<sequence length="163" mass="17628">MNILAIDLGTTLGWALGTRGGSVKGGSESFSPKRCGGYGQRWLAFRQFLTETARAAGGEIHAVYFEDVKHHSSLDASHAYGGFLAHLEAWCALNRIPLKAVGVGTIKKHWTGKGNADKEQMIATARAKGFRPVDDNHADALAILSYAREREGVQALEAEPCEF</sequence>
<evidence type="ECO:0000313" key="1">
    <source>
        <dbReference type="EMBL" id="SNT33648.1"/>
    </source>
</evidence>
<dbReference type="AlphaFoldDB" id="A0A239LUV6"/>
<dbReference type="Gene3D" id="3.30.420.10">
    <property type="entry name" value="Ribonuclease H-like superfamily/Ribonuclease H"/>
    <property type="match status" value="1"/>
</dbReference>
<dbReference type="InterPro" id="IPR012337">
    <property type="entry name" value="RNaseH-like_sf"/>
</dbReference>
<dbReference type="OrthoDB" id="2990050at2"/>
<evidence type="ECO:0008006" key="3">
    <source>
        <dbReference type="Google" id="ProtNLM"/>
    </source>
</evidence>
<proteinExistence type="predicted"/>
<gene>
    <name evidence="1" type="ORF">SAMN06265795_12637</name>
</gene>
<keyword evidence="2" id="KW-1185">Reference proteome</keyword>
<reference evidence="1 2" key="1">
    <citation type="submission" date="2017-06" db="EMBL/GenBank/DDBJ databases">
        <authorList>
            <person name="Kim H.J."/>
            <person name="Triplett B.A."/>
        </authorList>
    </citation>
    <scope>NUCLEOTIDE SEQUENCE [LARGE SCALE GENOMIC DNA]</scope>
    <source>
        <strain evidence="1 2">U15</strain>
    </source>
</reference>
<dbReference type="Proteomes" id="UP000198284">
    <property type="component" value="Unassembled WGS sequence"/>
</dbReference>
<dbReference type="GO" id="GO:0003676">
    <property type="term" value="F:nucleic acid binding"/>
    <property type="evidence" value="ECO:0007669"/>
    <property type="project" value="InterPro"/>
</dbReference>
<dbReference type="SUPFAM" id="SSF53098">
    <property type="entry name" value="Ribonuclease H-like"/>
    <property type="match status" value="1"/>
</dbReference>
<dbReference type="RefSeq" id="WP_089401625.1">
    <property type="nucleotide sequence ID" value="NZ_FZOT01000026.1"/>
</dbReference>
<evidence type="ECO:0000313" key="2">
    <source>
        <dbReference type="Proteomes" id="UP000198284"/>
    </source>
</evidence>
<accession>A0A239LUV6</accession>
<dbReference type="InterPro" id="IPR036397">
    <property type="entry name" value="RNaseH_sf"/>
</dbReference>